<sequence>MSTNKIEPVVDVDFASLKWWWKEIRRPEEFDVTTELASQYTPDTRGKGDPVAASRESIREQWYPASRFPSEVHVELLDREVIPDPYVAFHEHDVQWVGETDWLYTCTFDAPASKGAERRLVFDGLDTLCNIYLNDTKILQTDNAFRQYTYSEAASDPTCVLKEKGNILLLHFRCAKKYAKEQELVYGKVRAGSSNLGDPSRVYLRKPQYDWRWDWGPELMTCGPYRGIRLTTYSVCIDKLAFHPSAQLTVANGVRDLSLSVDLPIERAGGQDATFQDLKVVTTLRDADEPRTLVDVFESVGLSGASKTVASWQHLQEKGVEPWWPVGYGKQKRYIVETRILGSEGTLIHSVSKVIGFRSVELVQEPLEEADQYGTGSTFLFKVNGVEMFMGGSNWIPADNFLTTITDERYRAWLELMRDGGQNMIRIWGGGIYEPDVFFDLYFQFACGVYPAHDAFVDSVRQEAEYNVKRLRHHPSLALFCGNNEDYQMVLQWGDVSDFPAIVIYEKVLPEVVLALTGGTVPYHRGSPYGGKGWDTSDPTVGDVHQWNIWGGKELPWQEYGRLGGRFVSEFGIPAFPVMGTVKHWMRGVDPREWYAQSKAIAQHTRAGAYERRFAIVMNENFRVTEDIEKQVMQAEAVGYAYRVWKREWRSEGKRYCGGVLVWQLNDCWPVVSWALVDYFLNPKPSFYVIKRELASLTIGVVREVIQDRPNDRPKQFYEYGATQSVGAKLHIWATQTGGQDSEPLNAKLDIQYFDLEDPAWHKHHDFSQANTAQTQTSIFAVSPNGTTELGTFDCPEPGPLKESVYNRPGTTTSGRVVVSARLLHPETGEVLARFVDWPQPYRVLDIPSAADAGVEVEVEGAPEDGDYALVKVRAKRPIKCLWLSVGSDEGGAGDALVKGARAVRWSDNALDVVPGDEQVITVKGWNGGKKKAGKFNWKILQN</sequence>
<dbReference type="Gene3D" id="2.60.120.260">
    <property type="entry name" value="Galactose-binding domain-like"/>
    <property type="match status" value="1"/>
</dbReference>
<dbReference type="EMBL" id="JAACJK010000179">
    <property type="protein sequence ID" value="KAF5318346.1"/>
    <property type="molecule type" value="Genomic_DNA"/>
</dbReference>
<keyword evidence="4" id="KW-0378">Hydrolase</keyword>
<dbReference type="InterPro" id="IPR050887">
    <property type="entry name" value="Beta-mannosidase_GH2"/>
</dbReference>
<dbReference type="Gene3D" id="3.20.20.80">
    <property type="entry name" value="Glycosidases"/>
    <property type="match status" value="1"/>
</dbReference>
<dbReference type="SUPFAM" id="SSF49303">
    <property type="entry name" value="beta-Galactosidase/glucuronidase domain"/>
    <property type="match status" value="2"/>
</dbReference>
<evidence type="ECO:0000256" key="4">
    <source>
        <dbReference type="ARBA" id="ARBA00022801"/>
    </source>
</evidence>
<keyword evidence="9" id="KW-1185">Reference proteome</keyword>
<comment type="pathway">
    <text evidence="2">Glycan metabolism; N-glycan degradation.</text>
</comment>
<feature type="domain" description="Beta-mannosidase-like galactose-binding" evidence="7">
    <location>
        <begin position="59"/>
        <end position="226"/>
    </location>
</feature>
<dbReference type="GO" id="GO:0004567">
    <property type="term" value="F:beta-mannosidase activity"/>
    <property type="evidence" value="ECO:0007669"/>
    <property type="project" value="UniProtKB-EC"/>
</dbReference>
<evidence type="ECO:0000256" key="1">
    <source>
        <dbReference type="ARBA" id="ARBA00000829"/>
    </source>
</evidence>
<dbReference type="PANTHER" id="PTHR43730:SF1">
    <property type="entry name" value="BETA-MANNOSIDASE"/>
    <property type="match status" value="1"/>
</dbReference>
<evidence type="ECO:0000313" key="9">
    <source>
        <dbReference type="Proteomes" id="UP000541558"/>
    </source>
</evidence>
<dbReference type="InterPro" id="IPR041447">
    <property type="entry name" value="Mannosidase_ig"/>
</dbReference>
<evidence type="ECO:0000256" key="5">
    <source>
        <dbReference type="ARBA" id="ARBA00023295"/>
    </source>
</evidence>
<evidence type="ECO:0000259" key="6">
    <source>
        <dbReference type="Pfam" id="PF17786"/>
    </source>
</evidence>
<protein>
    <recommendedName>
        <fullName evidence="3">beta-mannosidase</fullName>
        <ecNumber evidence="3">3.2.1.25</ecNumber>
    </recommendedName>
</protein>
<dbReference type="Pfam" id="PF22666">
    <property type="entry name" value="Glyco_hydro_2_N2"/>
    <property type="match status" value="1"/>
</dbReference>
<dbReference type="EC" id="3.2.1.25" evidence="3"/>
<keyword evidence="5" id="KW-0326">Glycosidase</keyword>
<comment type="caution">
    <text evidence="8">The sequence shown here is derived from an EMBL/GenBank/DDBJ whole genome shotgun (WGS) entry which is preliminary data.</text>
</comment>
<dbReference type="InterPro" id="IPR008979">
    <property type="entry name" value="Galactose-bd-like_sf"/>
</dbReference>
<evidence type="ECO:0000259" key="7">
    <source>
        <dbReference type="Pfam" id="PF22666"/>
    </source>
</evidence>
<name>A0A8H5B8R8_9AGAR</name>
<dbReference type="PANTHER" id="PTHR43730">
    <property type="entry name" value="BETA-MANNOSIDASE"/>
    <property type="match status" value="1"/>
</dbReference>
<evidence type="ECO:0000256" key="3">
    <source>
        <dbReference type="ARBA" id="ARBA00012754"/>
    </source>
</evidence>
<reference evidence="8 9" key="1">
    <citation type="journal article" date="2020" name="ISME J.">
        <title>Uncovering the hidden diversity of litter-decomposition mechanisms in mushroom-forming fungi.</title>
        <authorList>
            <person name="Floudas D."/>
            <person name="Bentzer J."/>
            <person name="Ahren D."/>
            <person name="Johansson T."/>
            <person name="Persson P."/>
            <person name="Tunlid A."/>
        </authorList>
    </citation>
    <scope>NUCLEOTIDE SEQUENCE [LARGE SCALE GENOMIC DNA]</scope>
    <source>
        <strain evidence="8 9">CBS 175.51</strain>
    </source>
</reference>
<evidence type="ECO:0000256" key="2">
    <source>
        <dbReference type="ARBA" id="ARBA00004740"/>
    </source>
</evidence>
<dbReference type="GO" id="GO:0006516">
    <property type="term" value="P:glycoprotein catabolic process"/>
    <property type="evidence" value="ECO:0007669"/>
    <property type="project" value="TreeGrafter"/>
</dbReference>
<dbReference type="Pfam" id="PF17786">
    <property type="entry name" value="Mannosidase_ig"/>
    <property type="match status" value="1"/>
</dbReference>
<dbReference type="Proteomes" id="UP000541558">
    <property type="component" value="Unassembled WGS sequence"/>
</dbReference>
<dbReference type="AlphaFoldDB" id="A0A8H5B8R8"/>
<evidence type="ECO:0000313" key="8">
    <source>
        <dbReference type="EMBL" id="KAF5318346.1"/>
    </source>
</evidence>
<organism evidence="8 9">
    <name type="scientific">Ephemerocybe angulata</name>
    <dbReference type="NCBI Taxonomy" id="980116"/>
    <lineage>
        <taxon>Eukaryota</taxon>
        <taxon>Fungi</taxon>
        <taxon>Dikarya</taxon>
        <taxon>Basidiomycota</taxon>
        <taxon>Agaricomycotina</taxon>
        <taxon>Agaricomycetes</taxon>
        <taxon>Agaricomycetidae</taxon>
        <taxon>Agaricales</taxon>
        <taxon>Agaricineae</taxon>
        <taxon>Psathyrellaceae</taxon>
        <taxon>Ephemerocybe</taxon>
    </lineage>
</organism>
<dbReference type="SUPFAM" id="SSF49785">
    <property type="entry name" value="Galactose-binding domain-like"/>
    <property type="match status" value="1"/>
</dbReference>
<dbReference type="InterPro" id="IPR013783">
    <property type="entry name" value="Ig-like_fold"/>
</dbReference>
<dbReference type="OrthoDB" id="2866996at2759"/>
<dbReference type="InterPro" id="IPR036156">
    <property type="entry name" value="Beta-gal/glucu_dom_sf"/>
</dbReference>
<dbReference type="FunFam" id="3.20.20.80:FF:000050">
    <property type="entry name" value="Beta-mannosidase B"/>
    <property type="match status" value="1"/>
</dbReference>
<dbReference type="Gene3D" id="2.60.40.10">
    <property type="entry name" value="Immunoglobulins"/>
    <property type="match status" value="1"/>
</dbReference>
<dbReference type="InterPro" id="IPR017853">
    <property type="entry name" value="GH"/>
</dbReference>
<comment type="catalytic activity">
    <reaction evidence="1">
        <text>Hydrolysis of terminal, non-reducing beta-D-mannose residues in beta-D-mannosides.</text>
        <dbReference type="EC" id="3.2.1.25"/>
    </reaction>
</comment>
<proteinExistence type="predicted"/>
<accession>A0A8H5B8R8</accession>
<gene>
    <name evidence="8" type="ORF">D9611_014227</name>
</gene>
<dbReference type="SUPFAM" id="SSF51445">
    <property type="entry name" value="(Trans)glycosidases"/>
    <property type="match status" value="1"/>
</dbReference>
<dbReference type="InterPro" id="IPR054593">
    <property type="entry name" value="Beta-mannosidase-like_N2"/>
</dbReference>
<feature type="domain" description="Mannosidase Ig/CBM-like" evidence="6">
    <location>
        <begin position="765"/>
        <end position="843"/>
    </location>
</feature>